<evidence type="ECO:0000256" key="1">
    <source>
        <dbReference type="ARBA" id="ARBA00000707"/>
    </source>
</evidence>
<keyword evidence="5" id="KW-0378">Hydrolase</keyword>
<evidence type="ECO:0000313" key="10">
    <source>
        <dbReference type="EMBL" id="EAT80532.2"/>
    </source>
</evidence>
<dbReference type="GO" id="GO:0005829">
    <property type="term" value="C:cytosol"/>
    <property type="evidence" value="ECO:0000318"/>
    <property type="project" value="GO_Central"/>
</dbReference>
<dbReference type="KEGG" id="pno:SNOG_12120"/>
<dbReference type="RefSeq" id="XP_001802353.1">
    <property type="nucleotide sequence ID" value="XM_001802301.1"/>
</dbReference>
<keyword evidence="3" id="KW-0645">Protease</keyword>
<accession>Q0U7Z4</accession>
<evidence type="ECO:0000256" key="6">
    <source>
        <dbReference type="ARBA" id="ARBA00022807"/>
    </source>
</evidence>
<gene>
    <name evidence="10" type="ORF">SNOG_12120</name>
</gene>
<keyword evidence="7" id="KW-0175">Coiled coil</keyword>
<dbReference type="InterPro" id="IPR001394">
    <property type="entry name" value="Peptidase_C19_UCH"/>
</dbReference>
<comment type="catalytic activity">
    <reaction evidence="1">
        <text>Thiol-dependent hydrolysis of ester, thioester, amide, peptide and isopeptide bonds formed by the C-terminal Gly of ubiquitin (a 76-residue protein attached to proteins as an intracellular targeting signal).</text>
        <dbReference type="EC" id="3.4.19.12"/>
    </reaction>
</comment>
<dbReference type="FunCoup" id="Q0U7Z4">
    <property type="interactions" value="49"/>
</dbReference>
<evidence type="ECO:0000259" key="9">
    <source>
        <dbReference type="PROSITE" id="PS50235"/>
    </source>
</evidence>
<evidence type="ECO:0000256" key="3">
    <source>
        <dbReference type="ARBA" id="ARBA00022670"/>
    </source>
</evidence>
<evidence type="ECO:0000256" key="5">
    <source>
        <dbReference type="ARBA" id="ARBA00022801"/>
    </source>
</evidence>
<dbReference type="InterPro" id="IPR018200">
    <property type="entry name" value="USP_CS"/>
</dbReference>
<dbReference type="InterPro" id="IPR038765">
    <property type="entry name" value="Papain-like_cys_pep_sf"/>
</dbReference>
<name>Q0U7Z4_PHANO</name>
<evidence type="ECO:0000256" key="7">
    <source>
        <dbReference type="SAM" id="Coils"/>
    </source>
</evidence>
<keyword evidence="4" id="KW-0833">Ubl conjugation pathway</keyword>
<dbReference type="GO" id="GO:0043161">
    <property type="term" value="P:proteasome-mediated ubiquitin-dependent protein catabolic process"/>
    <property type="evidence" value="ECO:0007669"/>
    <property type="project" value="InterPro"/>
</dbReference>
<dbReference type="Pfam" id="PF00443">
    <property type="entry name" value="UCH"/>
    <property type="match status" value="1"/>
</dbReference>
<dbReference type="PANTHER" id="PTHR43982:SF6">
    <property type="entry name" value="UBIQUITIN CARBOXYL-TERMINAL HYDROLASE 2-RELATED"/>
    <property type="match status" value="1"/>
</dbReference>
<dbReference type="STRING" id="321614.Q0U7Z4"/>
<reference evidence="11" key="1">
    <citation type="journal article" date="2007" name="Plant Cell">
        <title>Dothideomycete-plant interactions illuminated by genome sequencing and EST analysis of the wheat pathogen Stagonospora nodorum.</title>
        <authorList>
            <person name="Hane J.K."/>
            <person name="Lowe R.G."/>
            <person name="Solomon P.S."/>
            <person name="Tan K.C."/>
            <person name="Schoch C.L."/>
            <person name="Spatafora J.W."/>
            <person name="Crous P.W."/>
            <person name="Kodira C."/>
            <person name="Birren B.W."/>
            <person name="Galagan J.E."/>
            <person name="Torriani S.F."/>
            <person name="McDonald B.A."/>
            <person name="Oliver R.P."/>
        </authorList>
    </citation>
    <scope>NUCLEOTIDE SEQUENCE [LARGE SCALE GENOMIC DNA]</scope>
    <source>
        <strain evidence="11">SN15 / ATCC MYA-4574 / FGSC 10173</strain>
    </source>
</reference>
<dbReference type="HOGENOM" id="CLU_003155_0_0_1"/>
<dbReference type="EMBL" id="CH445345">
    <property type="protein sequence ID" value="EAT80532.2"/>
    <property type="molecule type" value="Genomic_DNA"/>
</dbReference>
<dbReference type="PANTHER" id="PTHR43982">
    <property type="entry name" value="UBIQUITIN CARBOXYL-TERMINAL HYDROLASE"/>
    <property type="match status" value="1"/>
</dbReference>
<protein>
    <recommendedName>
        <fullName evidence="2">ubiquitinyl hydrolase 1</fullName>
        <ecNumber evidence="2">3.4.19.12</ecNumber>
    </recommendedName>
</protein>
<evidence type="ECO:0000313" key="11">
    <source>
        <dbReference type="Proteomes" id="UP000001055"/>
    </source>
</evidence>
<dbReference type="EC" id="3.4.19.12" evidence="2"/>
<dbReference type="InParanoid" id="Q0U7Z4"/>
<feature type="coiled-coil region" evidence="7">
    <location>
        <begin position="889"/>
        <end position="923"/>
    </location>
</feature>
<dbReference type="VEuPathDB" id="FungiDB:JI435_121200"/>
<dbReference type="SUPFAM" id="SSF54001">
    <property type="entry name" value="Cysteine proteinases"/>
    <property type="match status" value="1"/>
</dbReference>
<dbReference type="Gene3D" id="3.90.70.10">
    <property type="entry name" value="Cysteine proteinases"/>
    <property type="match status" value="1"/>
</dbReference>
<dbReference type="InterPro" id="IPR044635">
    <property type="entry name" value="UBP14-like"/>
</dbReference>
<organism evidence="10 11">
    <name type="scientific">Phaeosphaeria nodorum (strain SN15 / ATCC MYA-4574 / FGSC 10173)</name>
    <name type="common">Glume blotch fungus</name>
    <name type="synonym">Parastagonospora nodorum</name>
    <dbReference type="NCBI Taxonomy" id="321614"/>
    <lineage>
        <taxon>Eukaryota</taxon>
        <taxon>Fungi</taxon>
        <taxon>Dikarya</taxon>
        <taxon>Ascomycota</taxon>
        <taxon>Pezizomycotina</taxon>
        <taxon>Dothideomycetes</taxon>
        <taxon>Pleosporomycetidae</taxon>
        <taxon>Pleosporales</taxon>
        <taxon>Pleosporineae</taxon>
        <taxon>Phaeosphaeriaceae</taxon>
        <taxon>Parastagonospora</taxon>
    </lineage>
</organism>
<dbReference type="GO" id="GO:0016579">
    <property type="term" value="P:protein deubiquitination"/>
    <property type="evidence" value="ECO:0007669"/>
    <property type="project" value="InterPro"/>
</dbReference>
<dbReference type="GeneID" id="5979263"/>
<dbReference type="PROSITE" id="PS50235">
    <property type="entry name" value="USP_3"/>
    <property type="match status" value="1"/>
</dbReference>
<feature type="compositionally biased region" description="Polar residues" evidence="8">
    <location>
        <begin position="623"/>
        <end position="637"/>
    </location>
</feature>
<evidence type="ECO:0000256" key="4">
    <source>
        <dbReference type="ARBA" id="ARBA00022786"/>
    </source>
</evidence>
<dbReference type="GO" id="GO:0004843">
    <property type="term" value="F:cysteine-type deubiquitinase activity"/>
    <property type="evidence" value="ECO:0000318"/>
    <property type="project" value="GO_Central"/>
</dbReference>
<dbReference type="InterPro" id="IPR028889">
    <property type="entry name" value="USP"/>
</dbReference>
<dbReference type="GO" id="GO:0031647">
    <property type="term" value="P:regulation of protein stability"/>
    <property type="evidence" value="ECO:0000318"/>
    <property type="project" value="GO_Central"/>
</dbReference>
<dbReference type="AlphaFoldDB" id="Q0U7Z4"/>
<dbReference type="eggNOG" id="KOG1863">
    <property type="taxonomic scope" value="Eukaryota"/>
</dbReference>
<dbReference type="GO" id="GO:0005634">
    <property type="term" value="C:nucleus"/>
    <property type="evidence" value="ECO:0000318"/>
    <property type="project" value="GO_Central"/>
</dbReference>
<sequence>MKPPHLSENDIETLTNKAQLRKRWEDAKRIAGERADTVMARSVDGLDYLNTYLLDALNPVKGKARIPLLNKKFLKTFGRDCDSILQRLGFTTELEVQGDPSSRVWYLPRPAESQGPLETTLRNTIEDTRYELNTIILKSPENDRVGAPKNPLFPTPAGAHIERALACDNCMCSFNFLALTNTARRQSPRPHCECYAALGAVGDFSDALILFAFAQQIVVDVESRSYYYECLQDLAVGRKSEELQIQVATYGSQGFTSRRELDAAYKSFGIEPAHAKHLNDEHIIGTFRSRLSDISPHMAEDARRQLRIIGDARNSETIRAEASDALETYEQALSWLDLTEEVADDFVVTMVSLKTGDKLGSLDTARKAVSIIAEHRNSSRLRQWLKEGSMDQPEMDMGEAYALFSISDRTAKVDFDVMKTTIAFAPPESAEKMQKAYQMIEQDQATNFNNRSNQSEVRRNDYPLETWPVGLRNIGNTCYLNSVLQFLFTIKPLRDLVLNCDEYLQDPSPEALRGKKVGRTDVTADRVEVAQKFIRELRTFFNHMITAPTDTVQPAIDIAALALCKTDTPQSEPKSPGPDSKKDDSLGSIEGAPVIGPMLAPANDSALAATSTADSVMGDDNSDTSMQAMNLQGPSQDATSAPPAAPTRPPPIPPRPAVPTKSKIGNIEESARQQDAAEVLGNIFDLFSCAIKGKGLLREDEQLDMIKELFFSDVTSVRNTKPKPEESHELRDHFLVSPGWRDRNLYATLDDDFGQSEMEGGITKYDYIRQAAPVQIINLRRLQFDKEKGEQVYDRSHIGLEKTLYLDRYLEKTQSLPQLELLKLREAQWEKQGQLRLYEQRRDALRRTDVEGLDLAESVDEASAFIADLSKQYEEQADDALPTPPPELADALTEKAQLLKKDLAQMDVQMTSLEAEIDSLFKESRDHPYRLHAVFTHRGGTKGGHYWIYIYDFQNNLWRKYNDDHVTLVTESDIFDREIAAMPSASTGVVYIREDLIHTITEAVRREPLPVEAETQGDVHMRDADDAIPQLEPVAYNDVQVIDGVEKS</sequence>
<keyword evidence="6" id="KW-0788">Thiol protease</keyword>
<proteinExistence type="predicted"/>
<feature type="region of interest" description="Disordered" evidence="8">
    <location>
        <begin position="567"/>
        <end position="598"/>
    </location>
</feature>
<evidence type="ECO:0000256" key="2">
    <source>
        <dbReference type="ARBA" id="ARBA00012759"/>
    </source>
</evidence>
<feature type="compositionally biased region" description="Pro residues" evidence="8">
    <location>
        <begin position="643"/>
        <end position="657"/>
    </location>
</feature>
<dbReference type="PROSITE" id="PS00973">
    <property type="entry name" value="USP_2"/>
    <property type="match status" value="1"/>
</dbReference>
<dbReference type="Proteomes" id="UP000001055">
    <property type="component" value="Unassembled WGS sequence"/>
</dbReference>
<feature type="region of interest" description="Disordered" evidence="8">
    <location>
        <begin position="610"/>
        <end position="662"/>
    </location>
</feature>
<evidence type="ECO:0000256" key="8">
    <source>
        <dbReference type="SAM" id="MobiDB-lite"/>
    </source>
</evidence>
<feature type="domain" description="USP" evidence="9">
    <location>
        <begin position="469"/>
        <end position="994"/>
    </location>
</feature>
<dbReference type="Pfam" id="PF13446">
    <property type="entry name" value="RPT"/>
    <property type="match status" value="2"/>
</dbReference>
<dbReference type="PROSITE" id="PS00972">
    <property type="entry name" value="USP_1"/>
    <property type="match status" value="1"/>
</dbReference>
<dbReference type="InterPro" id="IPR025305">
    <property type="entry name" value="UCH_repeat_domain"/>
</dbReference>